<dbReference type="Pfam" id="PF00069">
    <property type="entry name" value="Pkinase"/>
    <property type="match status" value="1"/>
</dbReference>
<dbReference type="SMART" id="SM00220">
    <property type="entry name" value="S_TKc"/>
    <property type="match status" value="1"/>
</dbReference>
<dbReference type="FunFam" id="3.30.200.20:FF:000004">
    <property type="entry name" value="Calcium-dependent protein kinase 1"/>
    <property type="match status" value="1"/>
</dbReference>
<dbReference type="CDD" id="cd05117">
    <property type="entry name" value="STKc_CAMK"/>
    <property type="match status" value="1"/>
</dbReference>
<dbReference type="EC" id="2.7.11.1" evidence="6"/>
<evidence type="ECO:0000313" key="38">
    <source>
        <dbReference type="EMBL" id="CAE6098159.1"/>
    </source>
</evidence>
<dbReference type="GO" id="GO:0005509">
    <property type="term" value="F:calcium ion binding"/>
    <property type="evidence" value="ECO:0007669"/>
    <property type="project" value="InterPro"/>
</dbReference>
<dbReference type="PROSITE" id="PS50222">
    <property type="entry name" value="EF_HAND_2"/>
    <property type="match status" value="4"/>
</dbReference>
<dbReference type="InterPro" id="IPR017441">
    <property type="entry name" value="Protein_kinase_ATP_BS"/>
</dbReference>
<keyword evidence="20 34" id="KW-0067">ATP-binding</keyword>
<dbReference type="InterPro" id="IPR002048">
    <property type="entry name" value="EF_hand_dom"/>
</dbReference>
<dbReference type="Gene3D" id="1.10.238.10">
    <property type="entry name" value="EF-hand"/>
    <property type="match status" value="1"/>
</dbReference>
<evidence type="ECO:0000256" key="23">
    <source>
        <dbReference type="ARBA" id="ARBA00023015"/>
    </source>
</evidence>
<feature type="compositionally biased region" description="Basic and acidic residues" evidence="35">
    <location>
        <begin position="1"/>
        <end position="15"/>
    </location>
</feature>
<evidence type="ECO:0000256" key="34">
    <source>
        <dbReference type="PROSITE-ProRule" id="PRU10141"/>
    </source>
</evidence>
<evidence type="ECO:0000256" key="6">
    <source>
        <dbReference type="ARBA" id="ARBA00012513"/>
    </source>
</evidence>
<organism evidence="38 39">
    <name type="scientific">Arabidopsis arenosa</name>
    <name type="common">Sand rock-cress</name>
    <name type="synonym">Cardaminopsis arenosa</name>
    <dbReference type="NCBI Taxonomy" id="38785"/>
    <lineage>
        <taxon>Eukaryota</taxon>
        <taxon>Viridiplantae</taxon>
        <taxon>Streptophyta</taxon>
        <taxon>Embryophyta</taxon>
        <taxon>Tracheophyta</taxon>
        <taxon>Spermatophyta</taxon>
        <taxon>Magnoliopsida</taxon>
        <taxon>eudicotyledons</taxon>
        <taxon>Gunneridae</taxon>
        <taxon>Pentapetalae</taxon>
        <taxon>rosids</taxon>
        <taxon>malvids</taxon>
        <taxon>Brassicales</taxon>
        <taxon>Brassicaceae</taxon>
        <taxon>Camelineae</taxon>
        <taxon>Arabidopsis</taxon>
    </lineage>
</organism>
<keyword evidence="23" id="KW-0805">Transcription regulation</keyword>
<dbReference type="PROSITE" id="PS00686">
    <property type="entry name" value="NFYA_HAP2_1"/>
    <property type="match status" value="1"/>
</dbReference>
<keyword evidence="18" id="KW-0418">Kinase</keyword>
<evidence type="ECO:0000256" key="15">
    <source>
        <dbReference type="ARBA" id="ARBA00022723"/>
    </source>
</evidence>
<proteinExistence type="inferred from homology"/>
<feature type="compositionally biased region" description="Polar residues" evidence="35">
    <location>
        <begin position="82"/>
        <end position="91"/>
    </location>
</feature>
<keyword evidence="11" id="KW-0934">Plastid</keyword>
<dbReference type="AlphaFoldDB" id="A0A8S2ASV2"/>
<comment type="similarity">
    <text evidence="4">Belongs to the protein kinase superfamily. CAMK Ser/Thr protein kinase family. CaMK subfamily.</text>
</comment>
<evidence type="ECO:0000256" key="17">
    <source>
        <dbReference type="ARBA" id="ARBA00022741"/>
    </source>
</evidence>
<keyword evidence="25" id="KW-0472">Membrane</keyword>
<evidence type="ECO:0000256" key="12">
    <source>
        <dbReference type="ARBA" id="ARBA00022679"/>
    </source>
</evidence>
<keyword evidence="27" id="KW-0804">Transcription</keyword>
<evidence type="ECO:0000256" key="11">
    <source>
        <dbReference type="ARBA" id="ARBA00022640"/>
    </source>
</evidence>
<evidence type="ECO:0000256" key="24">
    <source>
        <dbReference type="ARBA" id="ARBA00023125"/>
    </source>
</evidence>
<dbReference type="Gene3D" id="3.30.200.20">
    <property type="entry name" value="Phosphorylase Kinase, domain 1"/>
    <property type="match status" value="1"/>
</dbReference>
<dbReference type="GO" id="GO:0005524">
    <property type="term" value="F:ATP binding"/>
    <property type="evidence" value="ECO:0007669"/>
    <property type="project" value="UniProtKB-UniRule"/>
</dbReference>
<dbReference type="InterPro" id="IPR011009">
    <property type="entry name" value="Kinase-like_dom_sf"/>
</dbReference>
<evidence type="ECO:0000256" key="5">
    <source>
        <dbReference type="ARBA" id="ARBA00010793"/>
    </source>
</evidence>
<evidence type="ECO:0000313" key="39">
    <source>
        <dbReference type="Proteomes" id="UP000682877"/>
    </source>
</evidence>
<keyword evidence="12" id="KW-0808">Transferase</keyword>
<keyword evidence="14" id="KW-0519">Myristate</keyword>
<feature type="domain" description="EF-hand" evidence="37">
    <location>
        <begin position="629"/>
        <end position="664"/>
    </location>
</feature>
<evidence type="ECO:0000256" key="7">
    <source>
        <dbReference type="ARBA" id="ARBA00022473"/>
    </source>
</evidence>
<keyword evidence="24" id="KW-0238">DNA-binding</keyword>
<dbReference type="CDD" id="cd00051">
    <property type="entry name" value="EFh"/>
    <property type="match status" value="1"/>
</dbReference>
<feature type="region of interest" description="Disordered" evidence="35">
    <location>
        <begin position="39"/>
        <end position="103"/>
    </location>
</feature>
<dbReference type="PROSITE" id="PS00018">
    <property type="entry name" value="EF_HAND_1"/>
    <property type="match status" value="3"/>
</dbReference>
<evidence type="ECO:0000256" key="3">
    <source>
        <dbReference type="ARBA" id="ARBA00004635"/>
    </source>
</evidence>
<dbReference type="GO" id="GO:0003700">
    <property type="term" value="F:DNA-binding transcription factor activity"/>
    <property type="evidence" value="ECO:0007669"/>
    <property type="project" value="InterPro"/>
</dbReference>
<keyword evidence="39" id="KW-1185">Reference proteome</keyword>
<evidence type="ECO:0000259" key="37">
    <source>
        <dbReference type="PROSITE" id="PS50222"/>
    </source>
</evidence>
<keyword evidence="9" id="KW-0150">Chloroplast</keyword>
<dbReference type="InterPro" id="IPR001289">
    <property type="entry name" value="NFYA"/>
</dbReference>
<keyword evidence="26" id="KW-0010">Activator</keyword>
<gene>
    <name evidence="38" type="ORF">AARE701A_LOCUS15099</name>
</gene>
<evidence type="ECO:0000256" key="19">
    <source>
        <dbReference type="ARBA" id="ARBA00022837"/>
    </source>
</evidence>
<evidence type="ECO:0000256" key="13">
    <source>
        <dbReference type="ARBA" id="ARBA00022692"/>
    </source>
</evidence>
<keyword evidence="13" id="KW-0812">Transmembrane</keyword>
<keyword evidence="10" id="KW-0597">Phosphoprotein</keyword>
<comment type="similarity">
    <text evidence="30">Belongs to the protein kinase superfamily. Ser/Thr protein kinase family. CDPK subfamily.</text>
</comment>
<evidence type="ECO:0000256" key="10">
    <source>
        <dbReference type="ARBA" id="ARBA00022553"/>
    </source>
</evidence>
<comment type="catalytic activity">
    <reaction evidence="33">
        <text>L-seryl-[protein] + ATP = O-phospho-L-seryl-[protein] + ADP + H(+)</text>
        <dbReference type="Rhea" id="RHEA:17989"/>
        <dbReference type="Rhea" id="RHEA-COMP:9863"/>
        <dbReference type="Rhea" id="RHEA-COMP:11604"/>
        <dbReference type="ChEBI" id="CHEBI:15378"/>
        <dbReference type="ChEBI" id="CHEBI:29999"/>
        <dbReference type="ChEBI" id="CHEBI:30616"/>
        <dbReference type="ChEBI" id="CHEBI:83421"/>
        <dbReference type="ChEBI" id="CHEBI:456216"/>
        <dbReference type="EC" id="2.7.11.1"/>
    </reaction>
</comment>
<feature type="region of interest" description="Disordered" evidence="35">
    <location>
        <begin position="205"/>
        <end position="278"/>
    </location>
</feature>
<feature type="compositionally biased region" description="Basic and acidic residues" evidence="35">
    <location>
        <begin position="846"/>
        <end position="859"/>
    </location>
</feature>
<evidence type="ECO:0000256" key="30">
    <source>
        <dbReference type="ARBA" id="ARBA00024334"/>
    </source>
</evidence>
<keyword evidence="7" id="KW-0217">Developmental protein</keyword>
<dbReference type="Pfam" id="PF02045">
    <property type="entry name" value="CBFB_NFYA"/>
    <property type="match status" value="1"/>
</dbReference>
<keyword evidence="19" id="KW-0106">Calcium</keyword>
<evidence type="ECO:0000256" key="31">
    <source>
        <dbReference type="ARBA" id="ARBA00025911"/>
    </source>
</evidence>
<dbReference type="Proteomes" id="UP000682877">
    <property type="component" value="Chromosome 6"/>
</dbReference>
<evidence type="ECO:0000256" key="35">
    <source>
        <dbReference type="SAM" id="MobiDB-lite"/>
    </source>
</evidence>
<dbReference type="PROSITE" id="PS51152">
    <property type="entry name" value="NFYA_HAP2_2"/>
    <property type="match status" value="1"/>
</dbReference>
<dbReference type="Gene3D" id="6.10.250.2430">
    <property type="match status" value="1"/>
</dbReference>
<keyword evidence="15" id="KW-0479">Metal-binding</keyword>
<feature type="region of interest" description="Disordered" evidence="35">
    <location>
        <begin position="1"/>
        <end position="20"/>
    </location>
</feature>
<accession>A0A8S2ASV2</accession>
<dbReference type="PANTHER" id="PTHR24349">
    <property type="entry name" value="SERINE/THREONINE-PROTEIN KINASE"/>
    <property type="match status" value="1"/>
</dbReference>
<dbReference type="InterPro" id="IPR018247">
    <property type="entry name" value="EF_Hand_1_Ca_BS"/>
</dbReference>
<dbReference type="SUPFAM" id="SSF56112">
    <property type="entry name" value="Protein kinase-like (PK-like)"/>
    <property type="match status" value="1"/>
</dbReference>
<name>A0A8S2ASV2_ARAAE</name>
<comment type="subunit">
    <text evidence="31">Heterotrimeric transcription factor composed of three components, NF-YA, NF-YB and NF-YC. NF-YB and NF-YC must interact and dimerize for NF-YA association and DNA binding.</text>
</comment>
<keyword evidence="29" id="KW-0449">Lipoprotein</keyword>
<evidence type="ECO:0000256" key="25">
    <source>
        <dbReference type="ARBA" id="ARBA00023136"/>
    </source>
</evidence>
<dbReference type="PROSITE" id="PS50011">
    <property type="entry name" value="PROTEIN_KINASE_DOM"/>
    <property type="match status" value="1"/>
</dbReference>
<feature type="domain" description="EF-hand" evidence="37">
    <location>
        <begin position="593"/>
        <end position="628"/>
    </location>
</feature>
<evidence type="ECO:0000256" key="28">
    <source>
        <dbReference type="ARBA" id="ARBA00023242"/>
    </source>
</evidence>
<dbReference type="SMART" id="SM00521">
    <property type="entry name" value="CBF"/>
    <property type="match status" value="1"/>
</dbReference>
<evidence type="ECO:0000256" key="14">
    <source>
        <dbReference type="ARBA" id="ARBA00022707"/>
    </source>
</evidence>
<dbReference type="PRINTS" id="PR00616">
    <property type="entry name" value="CCAATSUBUNTB"/>
</dbReference>
<sequence>MQSKPGRENEEEVNHHAVQQPMMYPADPWWKINTFGVVPQARPSGIPSNSSSLDCPNGSESNDVHSASEDGALNGENDGTWKDSQAATSSRSDNHGMEGNDPALSIRNIHDQQLVQPPELVGHYIACVPNPYQDPYYGGMMGAYGHQQLGFRPYLGMPRERTALPLDMTQEPVYVNAKQYEGILRRRKARAKAELERKVIRDRKPYLHESRHKHAMRRERASGGRFAKKSEVGAGEDAGGRERERGSATNSSGSEQVETDSNETLNSSDRSGAGFKLSVLKDPTGHDISLQYDLGREVGRGEFGITYLCTDKETGEKYACKSISKKKLRTAVDIEDVRREVEIMKHMPKHPNVVSLKDAFEDDDAVHIVMELCEGGELFDRIVARGHYTERAAAAVMKTIVEVVQICHKQGVMHRDLKPENFLFANKKETSPLKAIDFGLSVFFKPGEQFNEIVGSPYYMAPEVLRRNYGPEIDVWSAGVILYILLCGVPPFWAETEQGVAQAIIRSVIDFKRDPWPRVSDSAKDLVRKMLEPDPKKRLTAAQVLEHTWILNAKKAPNVSLGETVKARLKQFSVMNKLKKRALRVIAEHLSVEEAAGIKEAFEMMDVNKRGKINLEELKYGLQKAGQQIADADLQILMEATDVDGDGTLNYSEFVAVSVHLKKMANDEHLHKAFNFFDQNQSGYIEIEELREALNDELDNTSSEEVIAAIMQDVDTDKDGRISYEEFVAMMKAGTDWRKASRQYSRERFNSLSLKLMRDASMAIASCFFCVPTPNTSISESNLTWPHLASFPRLSSSSSFNGVITAKSISFNRRVPITPVLSASIDNGGSDNNGGGLGGGGGGDGGKNDGDGHGDEDRDRNRNEAMFLLKESGTGLDSLPKDLAAAIESGRIPGSVITRFLELQKSAVMRWLMQFGGFRERLLADDLFMAKLAMECGVGIFTKTAAEYERRRENFFNELEVVFADVAMAIIADFMLVYLPAPTVSLRPPLALTAGGISKFFHNCPDNAFQVALSGTSYTLLQRLGAITRNGAKLFAVGTTSSLVGTAITNAFIKARRAVDQTSEGEIETVPIVSTSVAYGVYMAVSSNLRYQIVAGVIEQRLLEPMLHQHKLALSALCFAVRTGNTFLGSLLWVDYARLIGIQKSH</sequence>
<comment type="catalytic activity">
    <reaction evidence="32">
        <text>L-threonyl-[protein] + ATP = O-phospho-L-threonyl-[protein] + ADP + H(+)</text>
        <dbReference type="Rhea" id="RHEA:46608"/>
        <dbReference type="Rhea" id="RHEA-COMP:11060"/>
        <dbReference type="Rhea" id="RHEA-COMP:11605"/>
        <dbReference type="ChEBI" id="CHEBI:15378"/>
        <dbReference type="ChEBI" id="CHEBI:30013"/>
        <dbReference type="ChEBI" id="CHEBI:30616"/>
        <dbReference type="ChEBI" id="CHEBI:61977"/>
        <dbReference type="ChEBI" id="CHEBI:456216"/>
        <dbReference type="EC" id="2.7.11.1"/>
    </reaction>
</comment>
<evidence type="ECO:0000256" key="20">
    <source>
        <dbReference type="ARBA" id="ARBA00022840"/>
    </source>
</evidence>
<dbReference type="SMART" id="SM00054">
    <property type="entry name" value="EFh"/>
    <property type="match status" value="4"/>
</dbReference>
<evidence type="ECO:0000259" key="36">
    <source>
        <dbReference type="PROSITE" id="PS50011"/>
    </source>
</evidence>
<dbReference type="Gene3D" id="1.10.510.10">
    <property type="entry name" value="Transferase(Phosphotransferase) domain 1"/>
    <property type="match status" value="1"/>
</dbReference>
<comment type="subcellular location">
    <subcellularLocation>
        <location evidence="3">Membrane</location>
        <topology evidence="3">Lipid-anchor</topology>
    </subcellularLocation>
    <subcellularLocation>
        <location evidence="1">Nucleus</location>
    </subcellularLocation>
    <subcellularLocation>
        <location evidence="2">Plastid</location>
        <location evidence="2">Chloroplast membrane</location>
        <topology evidence="2">Multi-pass membrane protein</topology>
    </subcellularLocation>
</comment>
<protein>
    <recommendedName>
        <fullName evidence="6">non-specific serine/threonine protein kinase</fullName>
        <ecNumber evidence="6">2.7.11.1</ecNumber>
    </recommendedName>
</protein>
<evidence type="ECO:0000256" key="9">
    <source>
        <dbReference type="ARBA" id="ARBA00022528"/>
    </source>
</evidence>
<evidence type="ECO:0000256" key="2">
    <source>
        <dbReference type="ARBA" id="ARBA00004508"/>
    </source>
</evidence>
<reference evidence="38" key="1">
    <citation type="submission" date="2021-01" db="EMBL/GenBank/DDBJ databases">
        <authorList>
            <person name="Bezrukov I."/>
        </authorList>
    </citation>
    <scope>NUCLEOTIDE SEQUENCE</scope>
</reference>
<dbReference type="PROSITE" id="PS00107">
    <property type="entry name" value="PROTEIN_KINASE_ATP"/>
    <property type="match status" value="1"/>
</dbReference>
<keyword evidence="28" id="KW-0539">Nucleus</keyword>
<evidence type="ECO:0000256" key="21">
    <source>
        <dbReference type="ARBA" id="ARBA00022946"/>
    </source>
</evidence>
<keyword evidence="8" id="KW-0723">Serine/threonine-protein kinase</keyword>
<feature type="domain" description="Protein kinase" evidence="36">
    <location>
        <begin position="292"/>
        <end position="550"/>
    </location>
</feature>
<comment type="similarity">
    <text evidence="5">Belongs to the RETICULATA family.</text>
</comment>
<evidence type="ECO:0000256" key="8">
    <source>
        <dbReference type="ARBA" id="ARBA00022527"/>
    </source>
</evidence>
<dbReference type="GO" id="GO:0003677">
    <property type="term" value="F:DNA binding"/>
    <property type="evidence" value="ECO:0007669"/>
    <property type="project" value="UniProtKB-KW"/>
</dbReference>
<dbReference type="InterPro" id="IPR018362">
    <property type="entry name" value="CCAAT-binding_factor_CS"/>
</dbReference>
<keyword evidence="22" id="KW-1133">Transmembrane helix</keyword>
<evidence type="ECO:0000256" key="22">
    <source>
        <dbReference type="ARBA" id="ARBA00022989"/>
    </source>
</evidence>
<keyword evidence="16" id="KW-0677">Repeat</keyword>
<evidence type="ECO:0000256" key="33">
    <source>
        <dbReference type="ARBA" id="ARBA00048679"/>
    </source>
</evidence>
<evidence type="ECO:0000256" key="27">
    <source>
        <dbReference type="ARBA" id="ARBA00023163"/>
    </source>
</evidence>
<dbReference type="InterPro" id="IPR011992">
    <property type="entry name" value="EF-hand-dom_pair"/>
</dbReference>
<evidence type="ECO:0000256" key="4">
    <source>
        <dbReference type="ARBA" id="ARBA00005354"/>
    </source>
</evidence>
<feature type="binding site" evidence="34">
    <location>
        <position position="321"/>
    </location>
    <ligand>
        <name>ATP</name>
        <dbReference type="ChEBI" id="CHEBI:30616"/>
    </ligand>
</feature>
<dbReference type="Pfam" id="PF13499">
    <property type="entry name" value="EF-hand_7"/>
    <property type="match status" value="2"/>
</dbReference>
<dbReference type="GO" id="GO:0031969">
    <property type="term" value="C:chloroplast membrane"/>
    <property type="evidence" value="ECO:0007669"/>
    <property type="project" value="UniProtKB-SubCell"/>
</dbReference>
<dbReference type="PROSITE" id="PS00108">
    <property type="entry name" value="PROTEIN_KINASE_ST"/>
    <property type="match status" value="1"/>
</dbReference>
<dbReference type="GO" id="GO:0004674">
    <property type="term" value="F:protein serine/threonine kinase activity"/>
    <property type="evidence" value="ECO:0007669"/>
    <property type="project" value="UniProtKB-KW"/>
</dbReference>
<dbReference type="InterPro" id="IPR021825">
    <property type="entry name" value="RETICULATA-related"/>
</dbReference>
<dbReference type="InterPro" id="IPR050205">
    <property type="entry name" value="CDPK_Ser/Thr_kinases"/>
</dbReference>
<evidence type="ECO:0000256" key="26">
    <source>
        <dbReference type="ARBA" id="ARBA00023159"/>
    </source>
</evidence>
<feature type="compositionally biased region" description="Gly residues" evidence="35">
    <location>
        <begin position="831"/>
        <end position="845"/>
    </location>
</feature>
<feature type="domain" description="EF-hand" evidence="37">
    <location>
        <begin position="665"/>
        <end position="700"/>
    </location>
</feature>
<evidence type="ECO:0000256" key="16">
    <source>
        <dbReference type="ARBA" id="ARBA00022737"/>
    </source>
</evidence>
<feature type="domain" description="EF-hand" evidence="37">
    <location>
        <begin position="702"/>
        <end position="737"/>
    </location>
</feature>
<dbReference type="FunFam" id="1.10.238.10:FF:000050">
    <property type="entry name" value="Calcium-dependent protein kinase 7"/>
    <property type="match status" value="1"/>
</dbReference>
<evidence type="ECO:0000256" key="29">
    <source>
        <dbReference type="ARBA" id="ARBA00023288"/>
    </source>
</evidence>
<evidence type="ECO:0000256" key="32">
    <source>
        <dbReference type="ARBA" id="ARBA00047899"/>
    </source>
</evidence>
<dbReference type="EMBL" id="LR999456">
    <property type="protein sequence ID" value="CAE6098159.1"/>
    <property type="molecule type" value="Genomic_DNA"/>
</dbReference>
<dbReference type="FunFam" id="1.10.510.10:FF:000067">
    <property type="entry name" value="calcium-dependent protein kinase 13"/>
    <property type="match status" value="1"/>
</dbReference>
<dbReference type="InterPro" id="IPR000719">
    <property type="entry name" value="Prot_kinase_dom"/>
</dbReference>
<dbReference type="Pfam" id="PF11891">
    <property type="entry name" value="RETICULATA-like"/>
    <property type="match status" value="1"/>
</dbReference>
<feature type="region of interest" description="Disordered" evidence="35">
    <location>
        <begin position="826"/>
        <end position="859"/>
    </location>
</feature>
<dbReference type="InterPro" id="IPR008271">
    <property type="entry name" value="Ser/Thr_kinase_AS"/>
</dbReference>
<dbReference type="GO" id="GO:0016602">
    <property type="term" value="C:CCAAT-binding factor complex"/>
    <property type="evidence" value="ECO:0007669"/>
    <property type="project" value="InterPro"/>
</dbReference>
<dbReference type="SUPFAM" id="SSF47473">
    <property type="entry name" value="EF-hand"/>
    <property type="match status" value="1"/>
</dbReference>
<keyword evidence="17 34" id="KW-0547">Nucleotide-binding</keyword>
<evidence type="ECO:0000256" key="18">
    <source>
        <dbReference type="ARBA" id="ARBA00022777"/>
    </source>
</evidence>
<evidence type="ECO:0000256" key="1">
    <source>
        <dbReference type="ARBA" id="ARBA00004123"/>
    </source>
</evidence>
<feature type="compositionally biased region" description="Polar residues" evidence="35">
    <location>
        <begin position="46"/>
        <end position="61"/>
    </location>
</feature>
<keyword evidence="21" id="KW-0809">Transit peptide</keyword>